<evidence type="ECO:0000256" key="1">
    <source>
        <dbReference type="ARBA" id="ARBA00009545"/>
    </source>
</evidence>
<dbReference type="GO" id="GO:0009225">
    <property type="term" value="P:nucleotide-sugar metabolic process"/>
    <property type="evidence" value="ECO:0007669"/>
    <property type="project" value="TreeGrafter"/>
</dbReference>
<dbReference type="PANTHER" id="PTHR12837">
    <property type="entry name" value="POLY ADP-RIBOSE GLYCOHYDROLASE"/>
    <property type="match status" value="1"/>
</dbReference>
<dbReference type="Pfam" id="PF20811">
    <property type="entry name" value="PARG_cat_N"/>
    <property type="match status" value="1"/>
</dbReference>
<keyword evidence="8" id="KW-1185">Reference proteome</keyword>
<feature type="binding site" evidence="4">
    <location>
        <position position="263"/>
    </location>
    <ligand>
        <name>substrate</name>
    </ligand>
</feature>
<feature type="domain" description="PARG helical" evidence="6">
    <location>
        <begin position="104"/>
        <end position="221"/>
    </location>
</feature>
<dbReference type="InterPro" id="IPR007724">
    <property type="entry name" value="Poly_GlycHdrlase"/>
</dbReference>
<dbReference type="Pfam" id="PF05028">
    <property type="entry name" value="PARG_cat_C"/>
    <property type="match status" value="1"/>
</dbReference>
<evidence type="ECO:0000256" key="2">
    <source>
        <dbReference type="ARBA" id="ARBA00012255"/>
    </source>
</evidence>
<dbReference type="GO" id="GO:0004649">
    <property type="term" value="F:poly(ADP-ribose) glycohydrolase activity"/>
    <property type="evidence" value="ECO:0007669"/>
    <property type="project" value="UniProtKB-EC"/>
</dbReference>
<comment type="similarity">
    <text evidence="1">Belongs to the poly(ADP-ribose) glycohydrolase family.</text>
</comment>
<keyword evidence="3" id="KW-0378">Hydrolase</keyword>
<proteinExistence type="inferred from homology"/>
<name>A0A8S1E624_9INSE</name>
<dbReference type="InterPro" id="IPR048362">
    <property type="entry name" value="PARG_helical"/>
</dbReference>
<evidence type="ECO:0000259" key="5">
    <source>
        <dbReference type="Pfam" id="PF05028"/>
    </source>
</evidence>
<organism evidence="7 8">
    <name type="scientific">Cloeon dipterum</name>
    <dbReference type="NCBI Taxonomy" id="197152"/>
    <lineage>
        <taxon>Eukaryota</taxon>
        <taxon>Metazoa</taxon>
        <taxon>Ecdysozoa</taxon>
        <taxon>Arthropoda</taxon>
        <taxon>Hexapoda</taxon>
        <taxon>Insecta</taxon>
        <taxon>Pterygota</taxon>
        <taxon>Palaeoptera</taxon>
        <taxon>Ephemeroptera</taxon>
        <taxon>Pisciforma</taxon>
        <taxon>Baetidae</taxon>
        <taxon>Cloeon</taxon>
    </lineage>
</organism>
<gene>
    <name evidence="7" type="ORF">CLODIP_2_CD02141</name>
</gene>
<dbReference type="GO" id="GO:0005634">
    <property type="term" value="C:nucleus"/>
    <property type="evidence" value="ECO:0007669"/>
    <property type="project" value="TreeGrafter"/>
</dbReference>
<dbReference type="EMBL" id="CADEPI010000966">
    <property type="protein sequence ID" value="CAB3388880.1"/>
    <property type="molecule type" value="Genomic_DNA"/>
</dbReference>
<evidence type="ECO:0000313" key="8">
    <source>
        <dbReference type="Proteomes" id="UP000494165"/>
    </source>
</evidence>
<dbReference type="GO" id="GO:1990966">
    <property type="term" value="P:ATP generation from poly-ADP-D-ribose"/>
    <property type="evidence" value="ECO:0007669"/>
    <property type="project" value="TreeGrafter"/>
</dbReference>
<comment type="caution">
    <text evidence="7">The sequence shown here is derived from an EMBL/GenBank/DDBJ whole genome shotgun (WGS) entry which is preliminary data.</text>
</comment>
<dbReference type="GO" id="GO:0006282">
    <property type="term" value="P:regulation of DNA repair"/>
    <property type="evidence" value="ECO:0007669"/>
    <property type="project" value="InterPro"/>
</dbReference>
<dbReference type="GO" id="GO:0005975">
    <property type="term" value="P:carbohydrate metabolic process"/>
    <property type="evidence" value="ECO:0007669"/>
    <property type="project" value="InterPro"/>
</dbReference>
<dbReference type="PANTHER" id="PTHR12837:SF0">
    <property type="entry name" value="POLY(ADP-RIBOSE) GLYCOHYDROLASE"/>
    <property type="match status" value="1"/>
</dbReference>
<dbReference type="AlphaFoldDB" id="A0A8S1E624"/>
<dbReference type="EC" id="3.2.1.143" evidence="2"/>
<dbReference type="OrthoDB" id="1937899at2759"/>
<feature type="domain" description="PARG catalytic Macro" evidence="5">
    <location>
        <begin position="244"/>
        <end position="426"/>
    </location>
</feature>
<dbReference type="InterPro" id="IPR046372">
    <property type="entry name" value="PARG_cat_C"/>
</dbReference>
<feature type="binding site" evidence="4">
    <location>
        <position position="318"/>
    </location>
    <ligand>
        <name>substrate</name>
    </ligand>
</feature>
<reference evidence="7 8" key="1">
    <citation type="submission" date="2020-04" db="EMBL/GenBank/DDBJ databases">
        <authorList>
            <person name="Alioto T."/>
            <person name="Alioto T."/>
            <person name="Gomez Garrido J."/>
        </authorList>
    </citation>
    <scope>NUCLEOTIDE SEQUENCE [LARGE SCALE GENOMIC DNA]</scope>
</reference>
<protein>
    <recommendedName>
        <fullName evidence="2">poly(ADP-ribose) glycohydrolase</fullName>
        <ecNumber evidence="2">3.2.1.143</ecNumber>
    </recommendedName>
</protein>
<evidence type="ECO:0000259" key="6">
    <source>
        <dbReference type="Pfam" id="PF20811"/>
    </source>
</evidence>
<evidence type="ECO:0000256" key="4">
    <source>
        <dbReference type="PIRSR" id="PIRSR607724-2"/>
    </source>
</evidence>
<evidence type="ECO:0000256" key="3">
    <source>
        <dbReference type="ARBA" id="ARBA00022801"/>
    </source>
</evidence>
<evidence type="ECO:0000313" key="7">
    <source>
        <dbReference type="EMBL" id="CAB3388880.1"/>
    </source>
</evidence>
<dbReference type="GO" id="GO:0005737">
    <property type="term" value="C:cytoplasm"/>
    <property type="evidence" value="ECO:0007669"/>
    <property type="project" value="TreeGrafter"/>
</dbReference>
<dbReference type="Proteomes" id="UP000494165">
    <property type="component" value="Unassembled WGS sequence"/>
</dbReference>
<accession>A0A8S1E624</accession>
<sequence length="477" mass="54215">MEISFCYGKSPLFSSKHYSALRPNYYKQENVVEKPDCRRYSKFYVVLPYTENALPKPWPLITENLASYKHFSLANLKQFFNMIGVAAVALPLINCLDIALAELEPKEADKFKTLTLQRMRDEVLELGTIIKEPFPLLCSTMAANCTSISLSRRQIFALMSCSFLGLIPTQEPNFPKFQLCCLLSEEDSKLAKVKKEKVKFLIAYFNNYIDASDSVHSEIVNYQVNSERVAPDWLNRREAICMPTFDDCKIEDNLYGAKISFANSMYGGGVLGAGSFQEELLILEYPESLVGLLLFERLASNSAALIYGAKRHSEYSGYGGTMKYEPLKDMEINDAVETKILIAIDASDYSSNGNQSQQYLKVDVNKELVKCYAGFRTDNCEAITISTGQWGCGVFKGDWHLKCCLQLMVASVCRRKLRFHMLQEQTYNDTMELCRLFEDNHISVGKLYKIILEYGLGQKNTSLFGYIRHKVEKSDAH</sequence>
<feature type="binding site" evidence="4">
    <location>
        <position position="277"/>
    </location>
    <ligand>
        <name>substrate</name>
    </ligand>
</feature>